<accession>A0A1E3QLM9</accession>
<dbReference type="GeneID" id="30148740"/>
<dbReference type="SUPFAM" id="SSF53474">
    <property type="entry name" value="alpha/beta-Hydrolases"/>
    <property type="match status" value="1"/>
</dbReference>
<dbReference type="OrthoDB" id="10034502at2759"/>
<name>A0A1E3QLM9_9ASCO</name>
<keyword evidence="2" id="KW-1185">Reference proteome</keyword>
<dbReference type="Pfam" id="PF08538">
    <property type="entry name" value="DUF1749"/>
    <property type="match status" value="1"/>
</dbReference>
<dbReference type="EMBL" id="KV454437">
    <property type="protein sequence ID" value="ODQ77982.1"/>
    <property type="molecule type" value="Genomic_DNA"/>
</dbReference>
<dbReference type="PANTHER" id="PTHR31591:SF1">
    <property type="entry name" value="UPF0613 PROTEIN PB24D3.06C"/>
    <property type="match status" value="1"/>
</dbReference>
<evidence type="ECO:0000313" key="1">
    <source>
        <dbReference type="EMBL" id="ODQ77982.1"/>
    </source>
</evidence>
<dbReference type="RefSeq" id="XP_018983310.1">
    <property type="nucleotide sequence ID" value="XM_019130887.1"/>
</dbReference>
<dbReference type="Gene3D" id="3.40.50.1820">
    <property type="entry name" value="alpha/beta hydrolase"/>
    <property type="match status" value="1"/>
</dbReference>
<dbReference type="InterPro" id="IPR013744">
    <property type="entry name" value="SidJ"/>
</dbReference>
<gene>
    <name evidence="1" type="ORF">BABINDRAFT_172464</name>
</gene>
<protein>
    <recommendedName>
        <fullName evidence="3">AB hydrolase-1 domain-containing protein</fullName>
    </recommendedName>
</protein>
<organism evidence="1 2">
    <name type="scientific">Babjeviella inositovora NRRL Y-12698</name>
    <dbReference type="NCBI Taxonomy" id="984486"/>
    <lineage>
        <taxon>Eukaryota</taxon>
        <taxon>Fungi</taxon>
        <taxon>Dikarya</taxon>
        <taxon>Ascomycota</taxon>
        <taxon>Saccharomycotina</taxon>
        <taxon>Pichiomycetes</taxon>
        <taxon>Serinales incertae sedis</taxon>
        <taxon>Babjeviella</taxon>
    </lineage>
</organism>
<proteinExistence type="predicted"/>
<dbReference type="PANTHER" id="PTHR31591">
    <property type="entry name" value="UPF0613 PROTEIN PB24D3.06C"/>
    <property type="match status" value="1"/>
</dbReference>
<dbReference type="Proteomes" id="UP000094336">
    <property type="component" value="Unassembled WGS sequence"/>
</dbReference>
<evidence type="ECO:0000313" key="2">
    <source>
        <dbReference type="Proteomes" id="UP000094336"/>
    </source>
</evidence>
<reference evidence="2" key="1">
    <citation type="submission" date="2016-05" db="EMBL/GenBank/DDBJ databases">
        <title>Comparative genomics of biotechnologically important yeasts.</title>
        <authorList>
            <consortium name="DOE Joint Genome Institute"/>
            <person name="Riley R."/>
            <person name="Haridas S."/>
            <person name="Wolfe K.H."/>
            <person name="Lopes M.R."/>
            <person name="Hittinger C.T."/>
            <person name="Goker M."/>
            <person name="Salamov A."/>
            <person name="Wisecaver J."/>
            <person name="Long T.M."/>
            <person name="Aerts A.L."/>
            <person name="Barry K."/>
            <person name="Choi C."/>
            <person name="Clum A."/>
            <person name="Coughlan A.Y."/>
            <person name="Deshpande S."/>
            <person name="Douglass A.P."/>
            <person name="Hanson S.J."/>
            <person name="Klenk H.-P."/>
            <person name="Labutti K."/>
            <person name="Lapidus A."/>
            <person name="Lindquist E."/>
            <person name="Lipzen A."/>
            <person name="Meier-Kolthoff J.P."/>
            <person name="Ohm R.A."/>
            <person name="Otillar R.P."/>
            <person name="Pangilinan J."/>
            <person name="Peng Y."/>
            <person name="Rokas A."/>
            <person name="Rosa C.A."/>
            <person name="Scheuner C."/>
            <person name="Sibirny A.A."/>
            <person name="Slot J.C."/>
            <person name="Stielow J.B."/>
            <person name="Sun H."/>
            <person name="Kurtzman C.P."/>
            <person name="Blackwell M."/>
            <person name="Grigoriev I.V."/>
            <person name="Jeffries T.W."/>
        </authorList>
    </citation>
    <scope>NUCLEOTIDE SEQUENCE [LARGE SCALE GENOMIC DNA]</scope>
    <source>
        <strain evidence="2">NRRL Y-12698</strain>
    </source>
</reference>
<dbReference type="AlphaFoldDB" id="A0A1E3QLM9"/>
<dbReference type="InterPro" id="IPR029058">
    <property type="entry name" value="AB_hydrolase_fold"/>
</dbReference>
<sequence length="300" mass="33052">MSHFIHKYTRGLIAMEHLTKSSTPHPNLLIFIGGLGDNITTVLYVAHLARALDPIGWSVAELQLSASGIGWGTGSVARDVLEITAAVKYFSNRKVVLMGHSTGCQDVLYYLTQQYLDDPNELSSRPYVAGGILQASVSDRECYVMLNGQEIWEDKLARARKLVEAGKGEEVLPREFPLSFFDSPISAQRWVDLMDVRGADDYFSSDLTPEDHQKTFGKVRSKLLVAYSGNDECVPAEVDKQLVVDGFRKATPAEWWSDFSGLVPGATHNAGRGSEPGAREALIEKVKTFLQMDVSEGAKL</sequence>
<evidence type="ECO:0008006" key="3">
    <source>
        <dbReference type="Google" id="ProtNLM"/>
    </source>
</evidence>